<sequence length="224" mass="24368">MSVVVQFSLPADQFVLGEILEVGDGPAVRLESMVPTGDAMVPYFWVDSAHADAVEAALAGSEMVDDVARVEETASEALFRVTWSDGVNGFLELVRGTGAALLEARGRGDDWLFRMRFPERTAVSAFYQTCVDAGLRPDLEGVNYPQQSDGGLEYNISDAQRETLLTALERGYFDVPRGINLTELAEELGISDTAVSQRLRRGMASLLSGTLDRQPSADETADRE</sequence>
<keyword evidence="6" id="KW-1185">Reference proteome</keyword>
<evidence type="ECO:0000256" key="1">
    <source>
        <dbReference type="ARBA" id="ARBA00023015"/>
    </source>
</evidence>
<dbReference type="InterPro" id="IPR031803">
    <property type="entry name" value="BAT_GAF/HTH-assoc"/>
</dbReference>
<feature type="domain" description="Bacterioopsin transcriptional activator GAF and HTH associated" evidence="4">
    <location>
        <begin position="3"/>
        <end position="133"/>
    </location>
</feature>
<dbReference type="PANTHER" id="PTHR34236">
    <property type="entry name" value="DIMETHYL SULFOXIDE REDUCTASE TRANSCRIPTIONAL ACTIVATOR"/>
    <property type="match status" value="1"/>
</dbReference>
<dbReference type="Pfam" id="PF04967">
    <property type="entry name" value="HTH_10"/>
    <property type="match status" value="1"/>
</dbReference>
<dbReference type="Proteomes" id="UP001268864">
    <property type="component" value="Unassembled WGS sequence"/>
</dbReference>
<dbReference type="InterPro" id="IPR007050">
    <property type="entry name" value="HTH_bacterioopsin"/>
</dbReference>
<reference evidence="5 6" key="1">
    <citation type="submission" date="2022-06" db="EMBL/GenBank/DDBJ databases">
        <title>Halomicroarcula sp. a new haloarchaeum isolate from saline soil.</title>
        <authorList>
            <person name="Strakova D."/>
            <person name="Galisteo C."/>
            <person name="Sanchez-Porro C."/>
            <person name="Ventosa A."/>
        </authorList>
    </citation>
    <scope>NUCLEOTIDE SEQUENCE [LARGE SCALE GENOMIC DNA]</scope>
    <source>
        <strain evidence="5 6">S3CR25-11</strain>
    </source>
</reference>
<gene>
    <name evidence="5" type="ORF">NDI86_08165</name>
</gene>
<keyword evidence="2" id="KW-0804">Transcription</keyword>
<evidence type="ECO:0000259" key="3">
    <source>
        <dbReference type="Pfam" id="PF04967"/>
    </source>
</evidence>
<keyword evidence="1" id="KW-0805">Transcription regulation</keyword>
<evidence type="ECO:0000259" key="4">
    <source>
        <dbReference type="Pfam" id="PF15915"/>
    </source>
</evidence>
<comment type="caution">
    <text evidence="5">The sequence shown here is derived from an EMBL/GenBank/DDBJ whole genome shotgun (WGS) entry which is preliminary data.</text>
</comment>
<evidence type="ECO:0000256" key="2">
    <source>
        <dbReference type="ARBA" id="ARBA00023163"/>
    </source>
</evidence>
<feature type="domain" description="HTH bat-type" evidence="3">
    <location>
        <begin position="157"/>
        <end position="207"/>
    </location>
</feature>
<accession>A0ABU2FMV6</accession>
<dbReference type="RefSeq" id="WP_310899928.1">
    <property type="nucleotide sequence ID" value="NZ_JAMQOS010000002.1"/>
</dbReference>
<evidence type="ECO:0000313" key="5">
    <source>
        <dbReference type="EMBL" id="MDS0282095.1"/>
    </source>
</evidence>
<evidence type="ECO:0000313" key="6">
    <source>
        <dbReference type="Proteomes" id="UP001268864"/>
    </source>
</evidence>
<name>A0ABU2FMV6_9EURY</name>
<protein>
    <submittedName>
        <fullName evidence="5">Helix-turn-helix domain-containing protein</fullName>
    </submittedName>
</protein>
<dbReference type="Pfam" id="PF15915">
    <property type="entry name" value="BAT"/>
    <property type="match status" value="1"/>
</dbReference>
<proteinExistence type="predicted"/>
<dbReference type="EMBL" id="JAMQOS010000002">
    <property type="protein sequence ID" value="MDS0282095.1"/>
    <property type="molecule type" value="Genomic_DNA"/>
</dbReference>
<dbReference type="PANTHER" id="PTHR34236:SF1">
    <property type="entry name" value="DIMETHYL SULFOXIDE REDUCTASE TRANSCRIPTIONAL ACTIVATOR"/>
    <property type="match status" value="1"/>
</dbReference>
<organism evidence="5 6">
    <name type="scientific">Haloarcula onubensis</name>
    <dbReference type="NCBI Taxonomy" id="2950539"/>
    <lineage>
        <taxon>Archaea</taxon>
        <taxon>Methanobacteriati</taxon>
        <taxon>Methanobacteriota</taxon>
        <taxon>Stenosarchaea group</taxon>
        <taxon>Halobacteria</taxon>
        <taxon>Halobacteriales</taxon>
        <taxon>Haloarculaceae</taxon>
        <taxon>Haloarcula</taxon>
    </lineage>
</organism>